<dbReference type="EMBL" id="BGPR01000032">
    <property type="protein sequence ID" value="GBL83338.1"/>
    <property type="molecule type" value="Genomic_DNA"/>
</dbReference>
<keyword evidence="2" id="KW-1185">Reference proteome</keyword>
<evidence type="ECO:0000313" key="2">
    <source>
        <dbReference type="Proteomes" id="UP000499080"/>
    </source>
</evidence>
<dbReference type="AlphaFoldDB" id="A0A4Y2AUE3"/>
<comment type="caution">
    <text evidence="1">The sequence shown here is derived from an EMBL/GenBank/DDBJ whole genome shotgun (WGS) entry which is preliminary data.</text>
</comment>
<proteinExistence type="predicted"/>
<reference evidence="1 2" key="1">
    <citation type="journal article" date="2019" name="Sci. Rep.">
        <title>Orb-weaving spider Araneus ventricosus genome elucidates the spidroin gene catalogue.</title>
        <authorList>
            <person name="Kono N."/>
            <person name="Nakamura H."/>
            <person name="Ohtoshi R."/>
            <person name="Moran D.A.P."/>
            <person name="Shinohara A."/>
            <person name="Yoshida Y."/>
            <person name="Fujiwara M."/>
            <person name="Mori M."/>
            <person name="Tomita M."/>
            <person name="Arakawa K."/>
        </authorList>
    </citation>
    <scope>NUCLEOTIDE SEQUENCE [LARGE SCALE GENOMIC DNA]</scope>
</reference>
<gene>
    <name evidence="1" type="ORF">AVEN_110653_1</name>
</gene>
<protein>
    <submittedName>
        <fullName evidence="1">Uncharacterized protein</fullName>
    </submittedName>
</protein>
<evidence type="ECO:0000313" key="1">
    <source>
        <dbReference type="EMBL" id="GBL83338.1"/>
    </source>
</evidence>
<sequence length="93" mass="10771">MVTLLANKLPVCSDPDGGYYEKRHREFSNRAERPKDILSLLKKEKARGSNLFIKMKSNLNSFPWSDSLRKHQRVRDLEGQLSPLAKLLGNDRF</sequence>
<organism evidence="1 2">
    <name type="scientific">Araneus ventricosus</name>
    <name type="common">Orbweaver spider</name>
    <name type="synonym">Epeira ventricosa</name>
    <dbReference type="NCBI Taxonomy" id="182803"/>
    <lineage>
        <taxon>Eukaryota</taxon>
        <taxon>Metazoa</taxon>
        <taxon>Ecdysozoa</taxon>
        <taxon>Arthropoda</taxon>
        <taxon>Chelicerata</taxon>
        <taxon>Arachnida</taxon>
        <taxon>Araneae</taxon>
        <taxon>Araneomorphae</taxon>
        <taxon>Entelegynae</taxon>
        <taxon>Araneoidea</taxon>
        <taxon>Araneidae</taxon>
        <taxon>Araneus</taxon>
    </lineage>
</organism>
<dbReference type="Proteomes" id="UP000499080">
    <property type="component" value="Unassembled WGS sequence"/>
</dbReference>
<accession>A0A4Y2AUE3</accession>
<name>A0A4Y2AUE3_ARAVE</name>